<feature type="transmembrane region" description="Helical" evidence="6">
    <location>
        <begin position="172"/>
        <end position="192"/>
    </location>
</feature>
<evidence type="ECO:0000256" key="6">
    <source>
        <dbReference type="SAM" id="Phobius"/>
    </source>
</evidence>
<dbReference type="GO" id="GO:0005886">
    <property type="term" value="C:plasma membrane"/>
    <property type="evidence" value="ECO:0007669"/>
    <property type="project" value="UniProtKB-SubCell"/>
</dbReference>
<dbReference type="Proteomes" id="UP000027395">
    <property type="component" value="Chromosome"/>
</dbReference>
<dbReference type="InterPro" id="IPR022791">
    <property type="entry name" value="L-PG_synthase/AglD"/>
</dbReference>
<dbReference type="EMBL" id="CM002803">
    <property type="protein sequence ID" value="KEI65316.1"/>
    <property type="molecule type" value="Genomic_DNA"/>
</dbReference>
<dbReference type="eggNOG" id="COG0392">
    <property type="taxonomic scope" value="Bacteria"/>
</dbReference>
<comment type="subcellular location">
    <subcellularLocation>
        <location evidence="1">Cell membrane</location>
        <topology evidence="1">Multi-pass membrane protein</topology>
    </subcellularLocation>
</comment>
<evidence type="ECO:0000313" key="8">
    <source>
        <dbReference type="Proteomes" id="UP000027395"/>
    </source>
</evidence>
<dbReference type="STRING" id="388467.A19Y_0066"/>
<gene>
    <name evidence="7" type="ORF">A19Y_0066</name>
</gene>
<accession>A0A073CB73</accession>
<feature type="transmembrane region" description="Helical" evidence="6">
    <location>
        <begin position="298"/>
        <end position="322"/>
    </location>
</feature>
<keyword evidence="8" id="KW-1185">Reference proteome</keyword>
<evidence type="ECO:0000256" key="5">
    <source>
        <dbReference type="ARBA" id="ARBA00023136"/>
    </source>
</evidence>
<keyword evidence="5 6" id="KW-0472">Membrane</keyword>
<reference evidence="7 8" key="1">
    <citation type="journal article" date="2014" name="Appl. Environ. Microbiol.">
        <title>Elucidation of insertion elements encoded on plasmids and in vitro construction of shuttle vectors from the toxic cyanobacterium Planktothrix.</title>
        <authorList>
            <person name="Christiansen G."/>
            <person name="Goesmann A."/>
            <person name="Kurmayer R."/>
        </authorList>
    </citation>
    <scope>NUCLEOTIDE SEQUENCE [LARGE SCALE GENOMIC DNA]</scope>
    <source>
        <strain evidence="7 8">NIVA-CYA 126/8</strain>
    </source>
</reference>
<evidence type="ECO:0000256" key="4">
    <source>
        <dbReference type="ARBA" id="ARBA00022989"/>
    </source>
</evidence>
<feature type="transmembrane region" description="Helical" evidence="6">
    <location>
        <begin position="26"/>
        <end position="51"/>
    </location>
</feature>
<dbReference type="AlphaFoldDB" id="A0A073CB73"/>
<feature type="transmembrane region" description="Helical" evidence="6">
    <location>
        <begin position="234"/>
        <end position="253"/>
    </location>
</feature>
<name>A0A073CB73_PLAA1</name>
<feature type="transmembrane region" description="Helical" evidence="6">
    <location>
        <begin position="140"/>
        <end position="166"/>
    </location>
</feature>
<sequence length="333" mass="37171">MPPIKLKIQPLKADTKSKFLGRLMKFAIGLLRFLKPYLRWIVLGGTLFFLAANFRKHWQEISEIDISSTGWLYLGLALIITLCAHIWSAFVWLIIVKEFKQIIRPRWGLQLYLITNLAKYLPGNIWHFYGRIMAMKDYGIALEAAALSVLLEPLIMAFAALGLALISYHSSYLVIQILGLIALGIGIHPRILNPILKYLETSKFKKQLSDFPQEASCQLDHYPLKPLFGGASFVLLRLSGFMLTLLALTPLTFEQIPILLGAYSFAWLLGLLIPGAPGGLGVFEATILALLSQQFSPAILLGAIAFYRLVSILAETLGALLAKLDQRFLDNSN</sequence>
<proteinExistence type="predicted"/>
<protein>
    <submittedName>
        <fullName evidence="7">Uncharacterized protein</fullName>
    </submittedName>
</protein>
<feature type="transmembrane region" description="Helical" evidence="6">
    <location>
        <begin position="71"/>
        <end position="96"/>
    </location>
</feature>
<organism evidence="7 8">
    <name type="scientific">Planktothrix agardhii (strain NIVA-CYA 126/8)</name>
    <dbReference type="NCBI Taxonomy" id="388467"/>
    <lineage>
        <taxon>Bacteria</taxon>
        <taxon>Bacillati</taxon>
        <taxon>Cyanobacteriota</taxon>
        <taxon>Cyanophyceae</taxon>
        <taxon>Oscillatoriophycideae</taxon>
        <taxon>Oscillatoriales</taxon>
        <taxon>Microcoleaceae</taxon>
        <taxon>Planktothrix</taxon>
    </lineage>
</organism>
<dbReference type="HOGENOM" id="CLU_051659_0_0_3"/>
<dbReference type="Pfam" id="PF03706">
    <property type="entry name" value="LPG_synthase_TM"/>
    <property type="match status" value="1"/>
</dbReference>
<feature type="transmembrane region" description="Helical" evidence="6">
    <location>
        <begin position="265"/>
        <end position="291"/>
    </location>
</feature>
<evidence type="ECO:0000256" key="2">
    <source>
        <dbReference type="ARBA" id="ARBA00022475"/>
    </source>
</evidence>
<dbReference type="PATRIC" id="fig|388467.6.peg.14"/>
<keyword evidence="3 6" id="KW-0812">Transmembrane</keyword>
<evidence type="ECO:0000256" key="1">
    <source>
        <dbReference type="ARBA" id="ARBA00004651"/>
    </source>
</evidence>
<keyword evidence="2" id="KW-1003">Cell membrane</keyword>
<keyword evidence="4 6" id="KW-1133">Transmembrane helix</keyword>
<evidence type="ECO:0000256" key="3">
    <source>
        <dbReference type="ARBA" id="ARBA00022692"/>
    </source>
</evidence>
<dbReference type="RefSeq" id="WP_341271653.1">
    <property type="nucleotide sequence ID" value="NZ_CM002803.1"/>
</dbReference>
<evidence type="ECO:0000313" key="7">
    <source>
        <dbReference type="EMBL" id="KEI65316.1"/>
    </source>
</evidence>